<proteinExistence type="predicted"/>
<dbReference type="Proteomes" id="UP000281553">
    <property type="component" value="Unassembled WGS sequence"/>
</dbReference>
<dbReference type="AlphaFoldDB" id="A0A3P6T3U8"/>
<organism evidence="1 2">
    <name type="scientific">Dibothriocephalus latus</name>
    <name type="common">Fish tapeworm</name>
    <name type="synonym">Diphyllobothrium latum</name>
    <dbReference type="NCBI Taxonomy" id="60516"/>
    <lineage>
        <taxon>Eukaryota</taxon>
        <taxon>Metazoa</taxon>
        <taxon>Spiralia</taxon>
        <taxon>Lophotrochozoa</taxon>
        <taxon>Platyhelminthes</taxon>
        <taxon>Cestoda</taxon>
        <taxon>Eucestoda</taxon>
        <taxon>Diphyllobothriidea</taxon>
        <taxon>Diphyllobothriidae</taxon>
        <taxon>Dibothriocephalus</taxon>
    </lineage>
</organism>
<keyword evidence="2" id="KW-1185">Reference proteome</keyword>
<accession>A0A3P6T3U8</accession>
<sequence>MGENGTQLLQRRVDERVRDHKGKRKAAFAVKFCKLPLPTLYKNDKLVQILSSNDLTEEQLRVLRHEASFKTADARPASMIAAIESILSQTEATDETKNLIRHQVSSLLMAYRPREALSKVEPKALKELRADNDLVIVPADKWCSTAALERTNYIQKAQTLLADRQSYVPCKSNSIKKLKREINTTQLAMENSVVKRHSPEIFKTVEDCCSLTQVSLQFQNSGVNRFKATFCMSSQRG</sequence>
<evidence type="ECO:0000313" key="1">
    <source>
        <dbReference type="EMBL" id="VDK74470.1"/>
    </source>
</evidence>
<reference evidence="1 2" key="1">
    <citation type="submission" date="2018-11" db="EMBL/GenBank/DDBJ databases">
        <authorList>
            <consortium name="Pathogen Informatics"/>
        </authorList>
    </citation>
    <scope>NUCLEOTIDE SEQUENCE [LARGE SCALE GENOMIC DNA]</scope>
</reference>
<evidence type="ECO:0000313" key="2">
    <source>
        <dbReference type="Proteomes" id="UP000281553"/>
    </source>
</evidence>
<dbReference type="OrthoDB" id="6247768at2759"/>
<gene>
    <name evidence="1" type="ORF">DILT_LOCUS2580</name>
</gene>
<dbReference type="EMBL" id="UYRU01042313">
    <property type="protein sequence ID" value="VDK74470.1"/>
    <property type="molecule type" value="Genomic_DNA"/>
</dbReference>
<protein>
    <submittedName>
        <fullName evidence="1">Uncharacterized protein</fullName>
    </submittedName>
</protein>
<name>A0A3P6T3U8_DIBLA</name>